<dbReference type="AlphaFoldDB" id="B8MA18"/>
<evidence type="ECO:0000256" key="1">
    <source>
        <dbReference type="SAM" id="Coils"/>
    </source>
</evidence>
<gene>
    <name evidence="3" type="ORF">TSTA_120910</name>
</gene>
<dbReference type="InParanoid" id="B8MA18"/>
<evidence type="ECO:0000256" key="2">
    <source>
        <dbReference type="SAM" id="MobiDB-lite"/>
    </source>
</evidence>
<feature type="region of interest" description="Disordered" evidence="2">
    <location>
        <begin position="1"/>
        <end position="272"/>
    </location>
</feature>
<dbReference type="HOGENOM" id="CLU_029857_1_0_1"/>
<sequence>MSDPPAKRRRTSPTTTDATTAQDANNTAAPSLRSSVTHRQSFQSPTRSSLARSNPEVLSHVLARSPTRSPQRQQQSSTQGIPFGLRDRKALRPSLTANTESSPLKALSQSPRRGGAIAAAQQQAFAAPPRRISRRLESPRRSSGRESETYVNQGGEGGEGGEGEEGPSQNTPIRQTDLDEQLASELDSATRELEHSGLLAPSALNGDNPEPELPPTPTQLGREKRRKASQEWLSSPSAGRGLRKDLLGPSKLGVADVAPAEDIPKDEDEDLDPAVQERKKLKRELLAQLDELKKDVNLLEKWTNRAQRGYDGKRPDQEDVSNLISILASTNRSTELSETSAVDHPPISTLISSLLPFSAKAVPVRPRSTSPEPVNAFALDKIPDPKPYITAFAPLTLEHSTSLSVSTDTESTITETHQITLSAPPPFPSNNFTIPLEFTTDLQSQRITSISLSKRASAKIPPSLQIWIESRISDPILGLDISGLCVGITRFWEASVSRARIWSRLRQSQESILSKTGKRKKLSDIDSEPLTGPLKKSDSRFILPHLQRSSMLFSSPLPHTSATSQTRHPKLILSCPLSLDRWTSEAQLKPDISVYISDLGESTRSKIEVELKRLFHSVLREEGSSKALTIGNEEREAQAIVKAVEGVIGVLFGVDVL</sequence>
<feature type="compositionally biased region" description="Basic and acidic residues" evidence="2">
    <location>
        <begin position="134"/>
        <end position="148"/>
    </location>
</feature>
<feature type="compositionally biased region" description="Polar residues" evidence="2">
    <location>
        <begin position="32"/>
        <end position="52"/>
    </location>
</feature>
<protein>
    <submittedName>
        <fullName evidence="3">Uncharacterized protein</fullName>
    </submittedName>
</protein>
<proteinExistence type="predicted"/>
<dbReference type="eggNOG" id="ENOG502S1V6">
    <property type="taxonomic scope" value="Eukaryota"/>
</dbReference>
<feature type="compositionally biased region" description="Polar residues" evidence="2">
    <location>
        <begin position="95"/>
        <end position="110"/>
    </location>
</feature>
<feature type="compositionally biased region" description="Low complexity" evidence="2">
    <location>
        <begin position="111"/>
        <end position="130"/>
    </location>
</feature>
<dbReference type="VEuPathDB" id="FungiDB:TSTA_120910"/>
<dbReference type="OMA" id="PYLEMFT"/>
<dbReference type="Proteomes" id="UP000001745">
    <property type="component" value="Unassembled WGS sequence"/>
</dbReference>
<dbReference type="STRING" id="441959.B8MA18"/>
<dbReference type="EMBL" id="EQ962655">
    <property type="protein sequence ID" value="EED18347.1"/>
    <property type="molecule type" value="Genomic_DNA"/>
</dbReference>
<organism evidence="3 4">
    <name type="scientific">Talaromyces stipitatus (strain ATCC 10500 / CBS 375.48 / QM 6759 / NRRL 1006)</name>
    <name type="common">Penicillium stipitatum</name>
    <dbReference type="NCBI Taxonomy" id="441959"/>
    <lineage>
        <taxon>Eukaryota</taxon>
        <taxon>Fungi</taxon>
        <taxon>Dikarya</taxon>
        <taxon>Ascomycota</taxon>
        <taxon>Pezizomycotina</taxon>
        <taxon>Eurotiomycetes</taxon>
        <taxon>Eurotiomycetidae</taxon>
        <taxon>Eurotiales</taxon>
        <taxon>Trichocomaceae</taxon>
        <taxon>Talaromyces</taxon>
        <taxon>Talaromyces sect. Talaromyces</taxon>
    </lineage>
</organism>
<accession>B8MA18</accession>
<reference evidence="4" key="1">
    <citation type="journal article" date="2015" name="Genome Announc.">
        <title>Genome sequence of the AIDS-associated pathogen Penicillium marneffei (ATCC18224) and its near taxonomic relative Talaromyces stipitatus (ATCC10500).</title>
        <authorList>
            <person name="Nierman W.C."/>
            <person name="Fedorova-Abrams N.D."/>
            <person name="Andrianopoulos A."/>
        </authorList>
    </citation>
    <scope>NUCLEOTIDE SEQUENCE [LARGE SCALE GENOMIC DNA]</scope>
    <source>
        <strain evidence="4">ATCC 10500 / CBS 375.48 / QM 6759 / NRRL 1006</strain>
    </source>
</reference>
<evidence type="ECO:0000313" key="3">
    <source>
        <dbReference type="EMBL" id="EED18347.1"/>
    </source>
</evidence>
<keyword evidence="4" id="KW-1185">Reference proteome</keyword>
<dbReference type="PhylomeDB" id="B8MA18"/>
<name>B8MA18_TALSN</name>
<keyword evidence="1" id="KW-0175">Coiled coil</keyword>
<dbReference type="RefSeq" id="XP_002482339.1">
    <property type="nucleotide sequence ID" value="XM_002482294.1"/>
</dbReference>
<feature type="coiled-coil region" evidence="1">
    <location>
        <begin position="275"/>
        <end position="302"/>
    </location>
</feature>
<dbReference type="GeneID" id="8100075"/>
<feature type="compositionally biased region" description="Low complexity" evidence="2">
    <location>
        <begin position="14"/>
        <end position="29"/>
    </location>
</feature>
<dbReference type="OrthoDB" id="4160836at2759"/>
<evidence type="ECO:0000313" key="4">
    <source>
        <dbReference type="Proteomes" id="UP000001745"/>
    </source>
</evidence>
<feature type="compositionally biased region" description="Low complexity" evidence="2">
    <location>
        <begin position="64"/>
        <end position="79"/>
    </location>
</feature>